<dbReference type="GO" id="GO:0022625">
    <property type="term" value="C:cytosolic large ribosomal subunit"/>
    <property type="evidence" value="ECO:0007669"/>
    <property type="project" value="TreeGrafter"/>
</dbReference>
<name>A0A846MTC8_9BACT</name>
<dbReference type="GO" id="GO:0003735">
    <property type="term" value="F:structural constituent of ribosome"/>
    <property type="evidence" value="ECO:0007669"/>
    <property type="project" value="InterPro"/>
</dbReference>
<comment type="subunit">
    <text evidence="2 5">Part of the 50S ribosomal subunit.</text>
</comment>
<dbReference type="Pfam" id="PF00327">
    <property type="entry name" value="Ribosomal_L30"/>
    <property type="match status" value="1"/>
</dbReference>
<dbReference type="Proteomes" id="UP000537126">
    <property type="component" value="Unassembled WGS sequence"/>
</dbReference>
<dbReference type="Gene3D" id="3.30.1390.20">
    <property type="entry name" value="Ribosomal protein L30, ferredoxin-like fold domain"/>
    <property type="match status" value="1"/>
</dbReference>
<dbReference type="AlphaFoldDB" id="A0A846MTC8"/>
<evidence type="ECO:0000256" key="1">
    <source>
        <dbReference type="ARBA" id="ARBA00007594"/>
    </source>
</evidence>
<dbReference type="PANTHER" id="PTHR15892:SF2">
    <property type="entry name" value="LARGE RIBOSOMAL SUBUNIT PROTEIN UL30M"/>
    <property type="match status" value="1"/>
</dbReference>
<evidence type="ECO:0000313" key="8">
    <source>
        <dbReference type="Proteomes" id="UP000537126"/>
    </source>
</evidence>
<dbReference type="CDD" id="cd01658">
    <property type="entry name" value="Ribosomal_L30"/>
    <property type="match status" value="1"/>
</dbReference>
<evidence type="ECO:0000256" key="4">
    <source>
        <dbReference type="ARBA" id="ARBA00023274"/>
    </source>
</evidence>
<comment type="similarity">
    <text evidence="1 5">Belongs to the universal ribosomal protein uL30 family.</text>
</comment>
<evidence type="ECO:0000256" key="5">
    <source>
        <dbReference type="HAMAP-Rule" id="MF_01371"/>
    </source>
</evidence>
<feature type="domain" description="Large ribosomal subunit protein uL30-like ferredoxin-like fold" evidence="6">
    <location>
        <begin position="4"/>
        <end position="54"/>
    </location>
</feature>
<keyword evidence="4 5" id="KW-0687">Ribonucleoprotein</keyword>
<dbReference type="GO" id="GO:0006412">
    <property type="term" value="P:translation"/>
    <property type="evidence" value="ECO:0007669"/>
    <property type="project" value="UniProtKB-UniRule"/>
</dbReference>
<dbReference type="RefSeq" id="WP_166920485.1">
    <property type="nucleotide sequence ID" value="NZ_JAASRN010000003.1"/>
</dbReference>
<organism evidence="7 8">
    <name type="scientific">Thermonema lapsum</name>
    <dbReference type="NCBI Taxonomy" id="28195"/>
    <lineage>
        <taxon>Bacteria</taxon>
        <taxon>Pseudomonadati</taxon>
        <taxon>Bacteroidota</taxon>
        <taxon>Cytophagia</taxon>
        <taxon>Cytophagales</taxon>
        <taxon>Thermonemataceae</taxon>
        <taxon>Thermonema</taxon>
    </lineage>
</organism>
<dbReference type="EMBL" id="JAASRN010000003">
    <property type="protein sequence ID" value="NIK74582.1"/>
    <property type="molecule type" value="Genomic_DNA"/>
</dbReference>
<accession>A0A846MTC8</accession>
<dbReference type="PIRSF" id="PIRSF002211">
    <property type="entry name" value="Ribosomal_L30_bac-type"/>
    <property type="match status" value="1"/>
</dbReference>
<dbReference type="FunFam" id="3.30.1390.20:FF:000001">
    <property type="entry name" value="50S ribosomal protein L30"/>
    <property type="match status" value="1"/>
</dbReference>
<sequence length="60" mass="6862">MARVKIKQVKSLINRPKKQRQTIEALGLGKINKTVEHELNPAIEGMIRKVAHLIEVEYLS</sequence>
<evidence type="ECO:0000256" key="2">
    <source>
        <dbReference type="ARBA" id="ARBA00011838"/>
    </source>
</evidence>
<evidence type="ECO:0000313" key="7">
    <source>
        <dbReference type="EMBL" id="NIK74582.1"/>
    </source>
</evidence>
<protein>
    <recommendedName>
        <fullName evidence="5">Large ribosomal subunit protein uL30</fullName>
    </recommendedName>
</protein>
<dbReference type="SUPFAM" id="SSF55129">
    <property type="entry name" value="Ribosomal protein L30p/L7e"/>
    <property type="match status" value="1"/>
</dbReference>
<keyword evidence="3 5" id="KW-0689">Ribosomal protein</keyword>
<dbReference type="InterPro" id="IPR016082">
    <property type="entry name" value="Ribosomal_uL30_ferredoxin-like"/>
</dbReference>
<keyword evidence="8" id="KW-1185">Reference proteome</keyword>
<proteinExistence type="inferred from homology"/>
<gene>
    <name evidence="5" type="primary">rpmD</name>
    <name evidence="7" type="ORF">FHS56_002107</name>
</gene>
<comment type="caution">
    <text evidence="7">The sequence shown here is derived from an EMBL/GenBank/DDBJ whole genome shotgun (WGS) entry which is preliminary data.</text>
</comment>
<dbReference type="InterPro" id="IPR005996">
    <property type="entry name" value="Ribosomal_uL30_bac-type"/>
</dbReference>
<evidence type="ECO:0000256" key="3">
    <source>
        <dbReference type="ARBA" id="ARBA00022980"/>
    </source>
</evidence>
<dbReference type="HAMAP" id="MF_01371_B">
    <property type="entry name" value="Ribosomal_uL30_B"/>
    <property type="match status" value="1"/>
</dbReference>
<dbReference type="PANTHER" id="PTHR15892">
    <property type="entry name" value="MITOCHONDRIAL RIBOSOMAL PROTEIN L30"/>
    <property type="match status" value="1"/>
</dbReference>
<dbReference type="NCBIfam" id="TIGR01308">
    <property type="entry name" value="rpmD_bact"/>
    <property type="match status" value="1"/>
</dbReference>
<dbReference type="InterPro" id="IPR036919">
    <property type="entry name" value="Ribo_uL30_ferredoxin-like_sf"/>
</dbReference>
<evidence type="ECO:0000259" key="6">
    <source>
        <dbReference type="Pfam" id="PF00327"/>
    </source>
</evidence>
<reference evidence="7 8" key="1">
    <citation type="submission" date="2020-03" db="EMBL/GenBank/DDBJ databases">
        <title>Genomic Encyclopedia of Type Strains, Phase IV (KMG-IV): sequencing the most valuable type-strain genomes for metagenomic binning, comparative biology and taxonomic classification.</title>
        <authorList>
            <person name="Goeker M."/>
        </authorList>
    </citation>
    <scope>NUCLEOTIDE SEQUENCE [LARGE SCALE GENOMIC DNA]</scope>
    <source>
        <strain evidence="7 8">DSM 5718</strain>
    </source>
</reference>